<name>A0A2P7YRX0_9ASCO</name>
<accession>A0A2P7YRX0</accession>
<evidence type="ECO:0000256" key="2">
    <source>
        <dbReference type="ARBA" id="ARBA00004778"/>
    </source>
</evidence>
<organism evidence="21 22">
    <name type="scientific">Candidozyma pseudohaemuli</name>
    <dbReference type="NCBI Taxonomy" id="418784"/>
    <lineage>
        <taxon>Eukaryota</taxon>
        <taxon>Fungi</taxon>
        <taxon>Dikarya</taxon>
        <taxon>Ascomycota</taxon>
        <taxon>Saccharomycotina</taxon>
        <taxon>Pichiomycetes</taxon>
        <taxon>Metschnikowiaceae</taxon>
        <taxon>Candidozyma</taxon>
    </lineage>
</organism>
<dbReference type="SUPFAM" id="SSF101473">
    <property type="entry name" value="DhaL-like"/>
    <property type="match status" value="1"/>
</dbReference>
<comment type="caution">
    <text evidence="21">The sequence shown here is derived from an EMBL/GenBank/DDBJ whole genome shotgun (WGS) entry which is preliminary data.</text>
</comment>
<keyword evidence="22" id="KW-1185">Reference proteome</keyword>
<evidence type="ECO:0000256" key="16">
    <source>
        <dbReference type="ARBA" id="ARBA00083754"/>
    </source>
</evidence>
<comment type="function">
    <text evidence="1">Catalyzes both the phosphorylation of dihydroxyacetone and of glyceraldehyde.</text>
</comment>
<dbReference type="EC" id="2.7.1.29" evidence="4"/>
<evidence type="ECO:0000256" key="18">
    <source>
        <dbReference type="PIRSR" id="PIRSR612734-2"/>
    </source>
</evidence>
<evidence type="ECO:0000313" key="21">
    <source>
        <dbReference type="EMBL" id="PSK38720.1"/>
    </source>
</evidence>
<dbReference type="PROSITE" id="PS51481">
    <property type="entry name" value="DHAK"/>
    <property type="match status" value="1"/>
</dbReference>
<evidence type="ECO:0000259" key="19">
    <source>
        <dbReference type="PROSITE" id="PS51480"/>
    </source>
</evidence>
<evidence type="ECO:0000256" key="13">
    <source>
        <dbReference type="ARBA" id="ARBA00068178"/>
    </source>
</evidence>
<evidence type="ECO:0000256" key="4">
    <source>
        <dbReference type="ARBA" id="ARBA00012107"/>
    </source>
</evidence>
<feature type="domain" description="DhaL" evidence="19">
    <location>
        <begin position="383"/>
        <end position="583"/>
    </location>
</feature>
<dbReference type="GO" id="GO:0005829">
    <property type="term" value="C:cytosol"/>
    <property type="evidence" value="ECO:0007669"/>
    <property type="project" value="TreeGrafter"/>
</dbReference>
<comment type="catalytic activity">
    <reaction evidence="11">
        <text>D-glyceraldehyde + ATP = D-glyceraldehyde 3-phosphate + ADP + H(+)</text>
        <dbReference type="Rhea" id="RHEA:13941"/>
        <dbReference type="ChEBI" id="CHEBI:15378"/>
        <dbReference type="ChEBI" id="CHEBI:17378"/>
        <dbReference type="ChEBI" id="CHEBI:30616"/>
        <dbReference type="ChEBI" id="CHEBI:59776"/>
        <dbReference type="ChEBI" id="CHEBI:456216"/>
        <dbReference type="EC" id="2.7.1.28"/>
    </reaction>
</comment>
<dbReference type="GO" id="GO:0005524">
    <property type="term" value="F:ATP binding"/>
    <property type="evidence" value="ECO:0007669"/>
    <property type="project" value="UniProtKB-KW"/>
</dbReference>
<dbReference type="AlphaFoldDB" id="A0A2P7YRX0"/>
<dbReference type="Proteomes" id="UP000241107">
    <property type="component" value="Unassembled WGS sequence"/>
</dbReference>
<dbReference type="STRING" id="418784.A0A2P7YRX0"/>
<evidence type="ECO:0000256" key="12">
    <source>
        <dbReference type="ARBA" id="ARBA00048898"/>
    </source>
</evidence>
<dbReference type="SMART" id="SM01120">
    <property type="entry name" value="Dak2"/>
    <property type="match status" value="1"/>
</dbReference>
<gene>
    <name evidence="21" type="ORF">C7M61_002659</name>
</gene>
<dbReference type="GO" id="GO:0019588">
    <property type="term" value="P:anaerobic glycerol catabolic process"/>
    <property type="evidence" value="ECO:0007669"/>
    <property type="project" value="UniProtKB-UniPathway"/>
</dbReference>
<dbReference type="VEuPathDB" id="FungiDB:C7M61_002659"/>
<dbReference type="Gene3D" id="3.30.1180.20">
    <property type="entry name" value="Dihydroxyacetone kinase, domain 2"/>
    <property type="match status" value="1"/>
</dbReference>
<protein>
    <recommendedName>
        <fullName evidence="13">Dihydroxyacetone kinase</fullName>
        <ecNumber evidence="5">2.7.1.28</ecNumber>
        <ecNumber evidence="4">2.7.1.29</ecNumber>
    </recommendedName>
    <alternativeName>
        <fullName evidence="14">Glycerone kinase</fullName>
    </alternativeName>
    <alternativeName>
        <fullName evidence="15">Triokinase</fullName>
    </alternativeName>
    <alternativeName>
        <fullName evidence="16">Triose kinase</fullName>
    </alternativeName>
</protein>
<dbReference type="InterPro" id="IPR004006">
    <property type="entry name" value="DhaK_dom"/>
</dbReference>
<evidence type="ECO:0000256" key="8">
    <source>
        <dbReference type="ARBA" id="ARBA00022777"/>
    </source>
</evidence>
<dbReference type="PANTHER" id="PTHR28629:SF4">
    <property type="entry name" value="TRIOKINASE_FMN CYCLASE"/>
    <property type="match status" value="1"/>
</dbReference>
<evidence type="ECO:0000256" key="10">
    <source>
        <dbReference type="ARBA" id="ARBA00022840"/>
    </source>
</evidence>
<dbReference type="PANTHER" id="PTHR28629">
    <property type="entry name" value="TRIOKINASE/FMN CYCLASE"/>
    <property type="match status" value="1"/>
</dbReference>
<feature type="binding site" evidence="18">
    <location>
        <begin position="52"/>
        <end position="55"/>
    </location>
    <ligand>
        <name>substrate</name>
    </ligand>
</feature>
<dbReference type="EMBL" id="PYFQ01000005">
    <property type="protein sequence ID" value="PSK38720.1"/>
    <property type="molecule type" value="Genomic_DNA"/>
</dbReference>
<reference evidence="21 22" key="1">
    <citation type="submission" date="2018-03" db="EMBL/GenBank/DDBJ databases">
        <title>Candida pseudohaemulonii genome assembly and annotation.</title>
        <authorList>
            <person name="Munoz J.F."/>
            <person name="Gade L.G."/>
            <person name="Chow N.A."/>
            <person name="Litvintseva A.P."/>
            <person name="Loparev V.N."/>
            <person name="Cuomo C.A."/>
        </authorList>
    </citation>
    <scope>NUCLEOTIDE SEQUENCE [LARGE SCALE GENOMIC DNA]</scope>
    <source>
        <strain evidence="21 22">B12108</strain>
    </source>
</reference>
<dbReference type="EC" id="2.7.1.28" evidence="5"/>
<dbReference type="GO" id="GO:0061610">
    <property type="term" value="P:glycerol to glycerone phosphate metabolic process"/>
    <property type="evidence" value="ECO:0007669"/>
    <property type="project" value="UniProtKB-ARBA"/>
</dbReference>
<comment type="similarity">
    <text evidence="3">Belongs to the dihydroxyacetone kinase (DAK) family.</text>
</comment>
<dbReference type="GO" id="GO:0004371">
    <property type="term" value="F:glycerone kinase activity"/>
    <property type="evidence" value="ECO:0007669"/>
    <property type="project" value="UniProtKB-EC"/>
</dbReference>
<evidence type="ECO:0000256" key="15">
    <source>
        <dbReference type="ARBA" id="ARBA00079901"/>
    </source>
</evidence>
<evidence type="ECO:0000313" key="22">
    <source>
        <dbReference type="Proteomes" id="UP000241107"/>
    </source>
</evidence>
<dbReference type="SUPFAM" id="SSF82549">
    <property type="entry name" value="DAK1/DegV-like"/>
    <property type="match status" value="1"/>
</dbReference>
<evidence type="ECO:0000256" key="14">
    <source>
        <dbReference type="ARBA" id="ARBA00075491"/>
    </source>
</evidence>
<keyword evidence="10" id="KW-0067">ATP-binding</keyword>
<dbReference type="Pfam" id="PF02733">
    <property type="entry name" value="Dak1"/>
    <property type="match status" value="1"/>
</dbReference>
<evidence type="ECO:0000256" key="5">
    <source>
        <dbReference type="ARBA" id="ARBA00012110"/>
    </source>
</evidence>
<dbReference type="InterPro" id="IPR012734">
    <property type="entry name" value="DhaK_ATP"/>
</dbReference>
<dbReference type="UniPathway" id="UPA00617">
    <property type="reaction ID" value="UER00669"/>
</dbReference>
<dbReference type="FunFam" id="3.30.1180.20:FF:000001">
    <property type="entry name" value="Dihydroxyacetone kinase 1"/>
    <property type="match status" value="1"/>
</dbReference>
<evidence type="ECO:0000256" key="3">
    <source>
        <dbReference type="ARBA" id="ARBA00008757"/>
    </source>
</evidence>
<dbReference type="PROSITE" id="PS51480">
    <property type="entry name" value="DHAL"/>
    <property type="match status" value="1"/>
</dbReference>
<dbReference type="GO" id="GO:0050354">
    <property type="term" value="F:triokinase activity"/>
    <property type="evidence" value="ECO:0007669"/>
    <property type="project" value="UniProtKB-EC"/>
</dbReference>
<dbReference type="OrthoDB" id="1724672at2759"/>
<comment type="catalytic activity">
    <reaction evidence="12">
        <text>dihydroxyacetone + ATP = dihydroxyacetone phosphate + ADP + H(+)</text>
        <dbReference type="Rhea" id="RHEA:15773"/>
        <dbReference type="ChEBI" id="CHEBI:15378"/>
        <dbReference type="ChEBI" id="CHEBI:16016"/>
        <dbReference type="ChEBI" id="CHEBI:30616"/>
        <dbReference type="ChEBI" id="CHEBI:57642"/>
        <dbReference type="ChEBI" id="CHEBI:456216"/>
        <dbReference type="EC" id="2.7.1.29"/>
    </reaction>
</comment>
<dbReference type="InterPro" id="IPR036117">
    <property type="entry name" value="DhaL_dom_sf"/>
</dbReference>
<evidence type="ECO:0000256" key="9">
    <source>
        <dbReference type="ARBA" id="ARBA00022798"/>
    </source>
</evidence>
<keyword evidence="7" id="KW-0547">Nucleotide-binding</keyword>
<feature type="domain" description="DhaK" evidence="20">
    <location>
        <begin position="8"/>
        <end position="346"/>
    </location>
</feature>
<evidence type="ECO:0000256" key="6">
    <source>
        <dbReference type="ARBA" id="ARBA00022679"/>
    </source>
</evidence>
<feature type="binding site" evidence="18">
    <location>
        <position position="104"/>
    </location>
    <ligand>
        <name>substrate</name>
    </ligand>
</feature>
<evidence type="ECO:0000256" key="1">
    <source>
        <dbReference type="ARBA" id="ARBA00003264"/>
    </source>
</evidence>
<evidence type="ECO:0000256" key="17">
    <source>
        <dbReference type="PIRSR" id="PIRSR612734-1"/>
    </source>
</evidence>
<comment type="pathway">
    <text evidence="2">Polyol metabolism; glycerol fermentation; glycerone phosphate from glycerol (oxidative route): step 2/2.</text>
</comment>
<dbReference type="InterPro" id="IPR004007">
    <property type="entry name" value="DhaL_dom"/>
</dbReference>
<dbReference type="InterPro" id="IPR050861">
    <property type="entry name" value="Dihydroxyacetone_Kinase"/>
</dbReference>
<keyword evidence="9" id="KW-0319">Glycerol metabolism</keyword>
<sequence>MVKHWNYENDDVVLGALRGLVALNPAVSLIPSEKVVFNKNHKSKVAIISGGGLGHEPLHAGFVGDNLLDAAVAGTIFASPSTKQIMAGVKATADKQKGVIAVVKNYTGDVLHFGLVAERAKRDGYKVELVAVLDDVAVGRTQNEMVGRRGIAGTALVHKALGAASAQEGAELEQLAQLGRSVNDALVTMGASLDRTTVPGRDSDEGEVTGENTAELGLGIHNEPGEKLHPIPKASELVDLMYKRLLDKNDKERHYLDFGDNDDYVLLINNIGGTSSLELYALANYAISRVPLKKKPSRVYISDFVTSLSSPGFSITLLNLNKAATETYTKEDVLGFLDAPTNAPGWKPKIYSDEQWQKPEPEIKELPVAHGEYPKLDAKVDGAAFGELLKRAMELLISKEPEITKYDTQVGDGDCGETLKNGAEAILKALSSDKQFKENLNDLVATVSAITEIVEDKMGGTSGGIYAIFLTSFAKNLQQAKSIDVKLVSKALSDALYEGLFKYTKARKGGRTLVDTLQPFVDTLVETGDVDQLVKAAKESCDNTAKLQAKFGRASYVNEEEFAGGVPDPGAVGLLAIIQGFLNK</sequence>
<keyword evidence="8 21" id="KW-0418">Kinase</keyword>
<keyword evidence="6" id="KW-0808">Transferase</keyword>
<evidence type="ECO:0000259" key="20">
    <source>
        <dbReference type="PROSITE" id="PS51481"/>
    </source>
</evidence>
<dbReference type="RefSeq" id="XP_024713952.1">
    <property type="nucleotide sequence ID" value="XM_024858026.1"/>
</dbReference>
<dbReference type="Pfam" id="PF02734">
    <property type="entry name" value="Dak2"/>
    <property type="match status" value="1"/>
</dbReference>
<evidence type="ECO:0000256" key="11">
    <source>
        <dbReference type="ARBA" id="ARBA00047974"/>
    </source>
</evidence>
<dbReference type="Gene3D" id="1.25.40.340">
    <property type="match status" value="1"/>
</dbReference>
<dbReference type="Gene3D" id="3.40.50.10440">
    <property type="entry name" value="Dihydroxyacetone kinase, domain 1"/>
    <property type="match status" value="1"/>
</dbReference>
<evidence type="ECO:0000256" key="7">
    <source>
        <dbReference type="ARBA" id="ARBA00022741"/>
    </source>
</evidence>
<feature type="binding site" evidence="18">
    <location>
        <position position="109"/>
    </location>
    <ligand>
        <name>substrate</name>
    </ligand>
</feature>
<dbReference type="FunFam" id="1.25.40.340:FF:000001">
    <property type="entry name" value="Dihydroxyacetone kinase 1"/>
    <property type="match status" value="1"/>
</dbReference>
<proteinExistence type="inferred from homology"/>
<dbReference type="NCBIfam" id="TIGR02361">
    <property type="entry name" value="dak_ATP"/>
    <property type="match status" value="1"/>
</dbReference>
<dbReference type="GeneID" id="36566048"/>
<feature type="active site" description="Tele-hemiaminal-histidine intermediate" evidence="17">
    <location>
        <position position="221"/>
    </location>
</feature>
<dbReference type="FunFam" id="3.40.50.10440:FF:000001">
    <property type="entry name" value="Dihydroxyacetone kinase, DhaK subunit"/>
    <property type="match status" value="1"/>
</dbReference>